<dbReference type="Proteomes" id="UP000807469">
    <property type="component" value="Unassembled WGS sequence"/>
</dbReference>
<evidence type="ECO:0000313" key="2">
    <source>
        <dbReference type="Proteomes" id="UP000807469"/>
    </source>
</evidence>
<reference evidence="1" key="1">
    <citation type="submission" date="2020-11" db="EMBL/GenBank/DDBJ databases">
        <authorList>
            <consortium name="DOE Joint Genome Institute"/>
            <person name="Ahrendt S."/>
            <person name="Riley R."/>
            <person name="Andreopoulos W."/>
            <person name="Labutti K."/>
            <person name="Pangilinan J."/>
            <person name="Ruiz-Duenas F.J."/>
            <person name="Barrasa J.M."/>
            <person name="Sanchez-Garcia M."/>
            <person name="Camarero S."/>
            <person name="Miyauchi S."/>
            <person name="Serrano A."/>
            <person name="Linde D."/>
            <person name="Babiker R."/>
            <person name="Drula E."/>
            <person name="Ayuso-Fernandez I."/>
            <person name="Pacheco R."/>
            <person name="Padilla G."/>
            <person name="Ferreira P."/>
            <person name="Barriuso J."/>
            <person name="Kellner H."/>
            <person name="Castanera R."/>
            <person name="Alfaro M."/>
            <person name="Ramirez L."/>
            <person name="Pisabarro A.G."/>
            <person name="Kuo A."/>
            <person name="Tritt A."/>
            <person name="Lipzen A."/>
            <person name="He G."/>
            <person name="Yan M."/>
            <person name="Ng V."/>
            <person name="Cullen D."/>
            <person name="Martin F."/>
            <person name="Rosso M.-N."/>
            <person name="Henrissat B."/>
            <person name="Hibbett D."/>
            <person name="Martinez A.T."/>
            <person name="Grigoriev I.V."/>
        </authorList>
    </citation>
    <scope>NUCLEOTIDE SEQUENCE</scope>
    <source>
        <strain evidence="1">CIRM-BRFM 674</strain>
    </source>
</reference>
<dbReference type="OrthoDB" id="3257280at2759"/>
<name>A0A9P6D514_9AGAR</name>
<sequence length="178" mass="20549">MLTKVPPLDRDDDEWPSMHQDQTWSELVYLESHLVSNEWERVVINYEVNPRIYDSGHMLIVAYIPNWDDPTAFENVLLDYNPPPGVEPLKEVFTETNFSKLETMNGILTSSVTEAVDDIIHYLPIPSHLSHICTVPITEIRKVRMVCMDVDKVRWNGRTFAFKKTGFAIRLTSSASRL</sequence>
<evidence type="ECO:0000313" key="1">
    <source>
        <dbReference type="EMBL" id="KAF9483158.1"/>
    </source>
</evidence>
<proteinExistence type="predicted"/>
<dbReference type="AlphaFoldDB" id="A0A9P6D514"/>
<protein>
    <submittedName>
        <fullName evidence="1">Uncharacterized protein</fullName>
    </submittedName>
</protein>
<dbReference type="EMBL" id="MU155157">
    <property type="protein sequence ID" value="KAF9483158.1"/>
    <property type="molecule type" value="Genomic_DNA"/>
</dbReference>
<gene>
    <name evidence="1" type="ORF">BDN70DRAFT_918650</name>
</gene>
<organism evidence="1 2">
    <name type="scientific">Pholiota conissans</name>
    <dbReference type="NCBI Taxonomy" id="109636"/>
    <lineage>
        <taxon>Eukaryota</taxon>
        <taxon>Fungi</taxon>
        <taxon>Dikarya</taxon>
        <taxon>Basidiomycota</taxon>
        <taxon>Agaricomycotina</taxon>
        <taxon>Agaricomycetes</taxon>
        <taxon>Agaricomycetidae</taxon>
        <taxon>Agaricales</taxon>
        <taxon>Agaricineae</taxon>
        <taxon>Strophariaceae</taxon>
        <taxon>Pholiota</taxon>
    </lineage>
</organism>
<keyword evidence="2" id="KW-1185">Reference proteome</keyword>
<comment type="caution">
    <text evidence="1">The sequence shown here is derived from an EMBL/GenBank/DDBJ whole genome shotgun (WGS) entry which is preliminary data.</text>
</comment>
<accession>A0A9P6D514</accession>